<dbReference type="Proteomes" id="UP000182241">
    <property type="component" value="Unassembled WGS sequence"/>
</dbReference>
<dbReference type="Gene3D" id="3.10.28.10">
    <property type="entry name" value="Homing endonucleases"/>
    <property type="match status" value="1"/>
</dbReference>
<dbReference type="PANTHER" id="PTHR47396">
    <property type="entry name" value="TYPE I RESTRICTION ENZYME ECOKI R PROTEIN"/>
    <property type="match status" value="1"/>
</dbReference>
<dbReference type="InterPro" id="IPR001650">
    <property type="entry name" value="Helicase_C-like"/>
</dbReference>
<reference evidence="5" key="1">
    <citation type="submission" date="2016-10" db="EMBL/GenBank/DDBJ databases">
        <authorList>
            <person name="Varghese N."/>
            <person name="Submissions S."/>
        </authorList>
    </citation>
    <scope>NUCLEOTIDE SEQUENCE [LARGE SCALE GENOMIC DNA]</scope>
    <source>
        <strain evidence="5">DSM 44234</strain>
    </source>
</reference>
<evidence type="ECO:0000259" key="3">
    <source>
        <dbReference type="PROSITE" id="PS51194"/>
    </source>
</evidence>
<evidence type="ECO:0000313" key="4">
    <source>
        <dbReference type="EMBL" id="SEC66367.1"/>
    </source>
</evidence>
<dbReference type="GO" id="GO:0005524">
    <property type="term" value="F:ATP binding"/>
    <property type="evidence" value="ECO:0007669"/>
    <property type="project" value="InterPro"/>
</dbReference>
<dbReference type="Gene3D" id="3.40.50.300">
    <property type="entry name" value="P-loop containing nucleotide triphosphate hydrolases"/>
    <property type="match status" value="2"/>
</dbReference>
<keyword evidence="4" id="KW-0547">Nucleotide-binding</keyword>
<dbReference type="GO" id="GO:0004519">
    <property type="term" value="F:endonuclease activity"/>
    <property type="evidence" value="ECO:0007669"/>
    <property type="project" value="InterPro"/>
</dbReference>
<dbReference type="PROSITE" id="PS50819">
    <property type="entry name" value="INTEIN_ENDONUCLEASE"/>
    <property type="match status" value="1"/>
</dbReference>
<dbReference type="InterPro" id="IPR004860">
    <property type="entry name" value="LAGLIDADG_dom"/>
</dbReference>
<dbReference type="InterPro" id="IPR036844">
    <property type="entry name" value="Hint_dom_sf"/>
</dbReference>
<dbReference type="InterPro" id="IPR050742">
    <property type="entry name" value="Helicase_Restrict-Modif_Enz"/>
</dbReference>
<keyword evidence="4" id="KW-0347">Helicase</keyword>
<dbReference type="EMBL" id="FNSA01000003">
    <property type="protein sequence ID" value="SEC66367.1"/>
    <property type="molecule type" value="Genomic_DNA"/>
</dbReference>
<dbReference type="SUPFAM" id="SSF52540">
    <property type="entry name" value="P-loop containing nucleoside triphosphate hydrolases"/>
    <property type="match status" value="1"/>
</dbReference>
<evidence type="ECO:0000259" key="1">
    <source>
        <dbReference type="PROSITE" id="PS50819"/>
    </source>
</evidence>
<organism evidence="4 5">
    <name type="scientific">Tsukamurella tyrosinosolvens</name>
    <dbReference type="NCBI Taxonomy" id="57704"/>
    <lineage>
        <taxon>Bacteria</taxon>
        <taxon>Bacillati</taxon>
        <taxon>Actinomycetota</taxon>
        <taxon>Actinomycetes</taxon>
        <taxon>Mycobacteriales</taxon>
        <taxon>Tsukamurellaceae</taxon>
        <taxon>Tsukamurella</taxon>
    </lineage>
</organism>
<dbReference type="RefSeq" id="WP_148673209.1">
    <property type="nucleotide sequence ID" value="NZ_LR134455.1"/>
</dbReference>
<name>A0A1H4UCB9_TSUTY</name>
<feature type="domain" description="DOD-type homing endonuclease" evidence="1">
    <location>
        <begin position="170"/>
        <end position="301"/>
    </location>
</feature>
<evidence type="ECO:0000259" key="2">
    <source>
        <dbReference type="PROSITE" id="PS51192"/>
    </source>
</evidence>
<dbReference type="InterPro" id="IPR027417">
    <property type="entry name" value="P-loop_NTPase"/>
</dbReference>
<dbReference type="Pfam" id="PF00271">
    <property type="entry name" value="Helicase_C"/>
    <property type="match status" value="1"/>
</dbReference>
<dbReference type="SUPFAM" id="SSF55608">
    <property type="entry name" value="Homing endonucleases"/>
    <property type="match status" value="1"/>
</dbReference>
<dbReference type="AlphaFoldDB" id="A0A1H4UCB9"/>
<proteinExistence type="predicted"/>
<dbReference type="InterPro" id="IPR014001">
    <property type="entry name" value="Helicase_ATP-bd"/>
</dbReference>
<dbReference type="SMART" id="SM00490">
    <property type="entry name" value="HELICc"/>
    <property type="match status" value="1"/>
</dbReference>
<feature type="domain" description="Helicase ATP-binding" evidence="2">
    <location>
        <begin position="376"/>
        <end position="507"/>
    </location>
</feature>
<dbReference type="PROSITE" id="PS51194">
    <property type="entry name" value="HELICASE_CTER"/>
    <property type="match status" value="1"/>
</dbReference>
<dbReference type="InterPro" id="IPR004042">
    <property type="entry name" value="Intein_endonuc_central"/>
</dbReference>
<feature type="domain" description="Helicase C-terminal" evidence="3">
    <location>
        <begin position="584"/>
        <end position="732"/>
    </location>
</feature>
<gene>
    <name evidence="4" type="ORF">SAMN04489793_2852</name>
</gene>
<accession>A0A1H4UCB9</accession>
<dbReference type="GO" id="GO:0005829">
    <property type="term" value="C:cytosol"/>
    <property type="evidence" value="ECO:0007669"/>
    <property type="project" value="TreeGrafter"/>
</dbReference>
<dbReference type="Pfam" id="PF04851">
    <property type="entry name" value="ResIII"/>
    <property type="match status" value="1"/>
</dbReference>
<keyword evidence="4" id="KW-0067">ATP-binding</keyword>
<dbReference type="PANTHER" id="PTHR47396:SF1">
    <property type="entry name" value="ATP-DEPENDENT HELICASE IRC3-RELATED"/>
    <property type="match status" value="1"/>
</dbReference>
<dbReference type="SMART" id="SM00487">
    <property type="entry name" value="DEXDc"/>
    <property type="match status" value="1"/>
</dbReference>
<dbReference type="STRING" id="57704.SAMN04489793_2852"/>
<dbReference type="InterPro" id="IPR027434">
    <property type="entry name" value="Homing_endonucl"/>
</dbReference>
<dbReference type="GO" id="GO:0004386">
    <property type="term" value="F:helicase activity"/>
    <property type="evidence" value="ECO:0007669"/>
    <property type="project" value="UniProtKB-KW"/>
</dbReference>
<keyword evidence="4" id="KW-0378">Hydrolase</keyword>
<dbReference type="SUPFAM" id="SSF51294">
    <property type="entry name" value="Hedgehog/intein (Hint) domain"/>
    <property type="match status" value="1"/>
</dbReference>
<dbReference type="GO" id="GO:0016787">
    <property type="term" value="F:hydrolase activity"/>
    <property type="evidence" value="ECO:0007669"/>
    <property type="project" value="InterPro"/>
</dbReference>
<keyword evidence="5" id="KW-1185">Reference proteome</keyword>
<dbReference type="Pfam" id="PF14528">
    <property type="entry name" value="LAGLIDADG_3"/>
    <property type="match status" value="1"/>
</dbReference>
<dbReference type="InterPro" id="IPR006935">
    <property type="entry name" value="Helicase/UvrB_N"/>
</dbReference>
<dbReference type="PROSITE" id="PS51192">
    <property type="entry name" value="HELICASE_ATP_BIND_1"/>
    <property type="match status" value="1"/>
</dbReference>
<evidence type="ECO:0000313" key="5">
    <source>
        <dbReference type="Proteomes" id="UP000182241"/>
    </source>
</evidence>
<sequence length="984" mass="107045">MTLAQLPNAAPANAPRQLRGYQVEAADAVDDATLLGVRGPAVVLPTGSGKSIPGYVLVPTPSGLRKHGELKAGDRVFHPSGTPTQIRGVYPQGTLPIWRLTFSDGTSALASGDHLWHVWRRKRKPRVMTTVQLAATDLIDETDNGGYRWRIPMTAPVQYPDQELPIDPYTLGALIANGYLAGPTPASVNLTTPDEEVHARVRLSYSVQAKQYGAYCPRMSFARERDLYEALGDLGLRTLSAGKFIPDPYLEASVEQRVALLQGLMDGDGSSRGGGRRSINYHTTSRRLANDVQRLVWSLGGTAGVSSKDRTQPTTGKRYTEFQVNILLPTTIEPFHSSRKKRTDQPRRTFEPHRSIVSIEPAGDAECQCISVEADDGLYVIGEEHIVTHNTTVIAELAKREIAAGGRVLLMAHRNELIEQMADACVAVNPAGPPPALIGGPHRGDPGAPIVSATVQSLQKEASLERIGMRDLVIVDEAHHAPANTYRKVLDHFEALGGRRVGFTATMVRHAPTTGERPLREIWNQVVFERDVLWAIENGFLLRPEGVTVDLPDLDVSSLHVGDGEITDSEAEEAMLRETTLNATVEAVLERTGDMSTIVFGASMEHCKKLAEALVGLGVSAEVVVGPTTVKERRGIYSRFRAGKTRVLVTVDVLTEGADFPRCEVVVLARPTKSQIRLVQCVGRGLRPHTFEDGRVKERALVVDLVGAGTLGLIVKTQLDPQRREQQEEDELSLGCGCIQPCAGDCEFSCTGVGCDCRCSCAEIEAGEMPALEAEPTVPCTCTCRLAFSICRCGCVCDTHRVDPLETFDPVSGTVVATENLRVSDSKWSTRTATVRWTRHPRGLVRPVYKIDGRRGAIILADMRGVPGTEPGKDWGFGFFDSIVRRMFWISTTGEWVEPGPQAYLMGMSLSEADAAAERFFPGHLRDASRGTPGAADVGLAERLGVADARSLDRRDLADMIAFAQADYWIPLFDVPDAPQVPAA</sequence>
<dbReference type="GO" id="GO:0003677">
    <property type="term" value="F:DNA binding"/>
    <property type="evidence" value="ECO:0007669"/>
    <property type="project" value="InterPro"/>
</dbReference>
<protein>
    <submittedName>
        <fullName evidence="4">Superfamily II DNA or RNA helicase</fullName>
    </submittedName>
</protein>